<reference evidence="1" key="1">
    <citation type="journal article" date="2019" name="bioRxiv">
        <title>The Genome of the Zebra Mussel, Dreissena polymorpha: A Resource for Invasive Species Research.</title>
        <authorList>
            <person name="McCartney M.A."/>
            <person name="Auch B."/>
            <person name="Kono T."/>
            <person name="Mallez S."/>
            <person name="Zhang Y."/>
            <person name="Obille A."/>
            <person name="Becker A."/>
            <person name="Abrahante J.E."/>
            <person name="Garbe J."/>
            <person name="Badalamenti J.P."/>
            <person name="Herman A."/>
            <person name="Mangelson H."/>
            <person name="Liachko I."/>
            <person name="Sullivan S."/>
            <person name="Sone E.D."/>
            <person name="Koren S."/>
            <person name="Silverstein K.A.T."/>
            <person name="Beckman K.B."/>
            <person name="Gohl D.M."/>
        </authorList>
    </citation>
    <scope>NUCLEOTIDE SEQUENCE</scope>
    <source>
        <strain evidence="1">Duluth1</strain>
        <tissue evidence="1">Whole animal</tissue>
    </source>
</reference>
<keyword evidence="2" id="KW-1185">Reference proteome</keyword>
<sequence>MSDISLREASLTDELYGNTDLDEFISTLIQPDEQFLKIEQAAVDSLVRLLQQDIPAKIRPARVLKAGSLGKGTAVKGKENQILI</sequence>
<dbReference type="PROSITE" id="PS50152">
    <property type="entry name" value="25A_SYNTH_3"/>
    <property type="match status" value="1"/>
</dbReference>
<dbReference type="GO" id="GO:0005654">
    <property type="term" value="C:nucleoplasm"/>
    <property type="evidence" value="ECO:0007669"/>
    <property type="project" value="TreeGrafter"/>
</dbReference>
<dbReference type="GO" id="GO:0001730">
    <property type="term" value="F:2'-5'-oligoadenylate synthetase activity"/>
    <property type="evidence" value="ECO:0007669"/>
    <property type="project" value="TreeGrafter"/>
</dbReference>
<dbReference type="GO" id="GO:0003725">
    <property type="term" value="F:double-stranded RNA binding"/>
    <property type="evidence" value="ECO:0007669"/>
    <property type="project" value="TreeGrafter"/>
</dbReference>
<reference evidence="1" key="2">
    <citation type="submission" date="2020-11" db="EMBL/GenBank/DDBJ databases">
        <authorList>
            <person name="McCartney M.A."/>
            <person name="Auch B."/>
            <person name="Kono T."/>
            <person name="Mallez S."/>
            <person name="Becker A."/>
            <person name="Gohl D.M."/>
            <person name="Silverstein K.A.T."/>
            <person name="Koren S."/>
            <person name="Bechman K.B."/>
            <person name="Herman A."/>
            <person name="Abrahante J.E."/>
            <person name="Garbe J."/>
        </authorList>
    </citation>
    <scope>NUCLEOTIDE SEQUENCE</scope>
    <source>
        <strain evidence="1">Duluth1</strain>
        <tissue evidence="1">Whole animal</tissue>
    </source>
</reference>
<dbReference type="PANTHER" id="PTHR11258:SF11">
    <property type="entry name" value="C2H2-TYPE DOMAIN-CONTAINING PROTEIN"/>
    <property type="match status" value="1"/>
</dbReference>
<dbReference type="Proteomes" id="UP000828390">
    <property type="component" value="Unassembled WGS sequence"/>
</dbReference>
<comment type="caution">
    <text evidence="1">The sequence shown here is derived from an EMBL/GenBank/DDBJ whole genome shotgun (WGS) entry which is preliminary data.</text>
</comment>
<proteinExistence type="predicted"/>
<evidence type="ECO:0000313" key="2">
    <source>
        <dbReference type="Proteomes" id="UP000828390"/>
    </source>
</evidence>
<dbReference type="PANTHER" id="PTHR11258">
    <property type="entry name" value="2-5 OLIGOADENYLATE SYNTHETASE"/>
    <property type="match status" value="1"/>
</dbReference>
<dbReference type="AlphaFoldDB" id="A0A9D4CNS2"/>
<name>A0A9D4CNS2_DREPO</name>
<organism evidence="1 2">
    <name type="scientific">Dreissena polymorpha</name>
    <name type="common">Zebra mussel</name>
    <name type="synonym">Mytilus polymorpha</name>
    <dbReference type="NCBI Taxonomy" id="45954"/>
    <lineage>
        <taxon>Eukaryota</taxon>
        <taxon>Metazoa</taxon>
        <taxon>Spiralia</taxon>
        <taxon>Lophotrochozoa</taxon>
        <taxon>Mollusca</taxon>
        <taxon>Bivalvia</taxon>
        <taxon>Autobranchia</taxon>
        <taxon>Heteroconchia</taxon>
        <taxon>Euheterodonta</taxon>
        <taxon>Imparidentia</taxon>
        <taxon>Neoheterodontei</taxon>
        <taxon>Myida</taxon>
        <taxon>Dreissenoidea</taxon>
        <taxon>Dreissenidae</taxon>
        <taxon>Dreissena</taxon>
    </lineage>
</organism>
<dbReference type="EMBL" id="JAIWYP010000012">
    <property type="protein sequence ID" value="KAH3728838.1"/>
    <property type="molecule type" value="Genomic_DNA"/>
</dbReference>
<evidence type="ECO:0000313" key="1">
    <source>
        <dbReference type="EMBL" id="KAH3728838.1"/>
    </source>
</evidence>
<dbReference type="InterPro" id="IPR043519">
    <property type="entry name" value="NT_sf"/>
</dbReference>
<dbReference type="Gene3D" id="3.30.460.10">
    <property type="entry name" value="Beta Polymerase, domain 2"/>
    <property type="match status" value="1"/>
</dbReference>
<protein>
    <submittedName>
        <fullName evidence="1">Uncharacterized protein</fullName>
    </submittedName>
</protein>
<dbReference type="SUPFAM" id="SSF81301">
    <property type="entry name" value="Nucleotidyltransferase"/>
    <property type="match status" value="1"/>
</dbReference>
<dbReference type="GO" id="GO:0005829">
    <property type="term" value="C:cytosol"/>
    <property type="evidence" value="ECO:0007669"/>
    <property type="project" value="TreeGrafter"/>
</dbReference>
<accession>A0A9D4CNS2</accession>
<dbReference type="GO" id="GO:0016020">
    <property type="term" value="C:membrane"/>
    <property type="evidence" value="ECO:0007669"/>
    <property type="project" value="TreeGrafter"/>
</dbReference>
<gene>
    <name evidence="1" type="ORF">DPMN_054800</name>
</gene>